<dbReference type="RefSeq" id="WP_223984326.1">
    <property type="nucleotide sequence ID" value="NZ_CAJZAG010000003.1"/>
</dbReference>
<sequence>MSEKAKFRYSAAEGVLELEGSEEFVSKHFEVRISAERDRPFRDRDR</sequence>
<name>A0ABM8WNF1_9BURK</name>
<accession>A0ABM8WNF1</accession>
<dbReference type="EMBL" id="CAJZAG010000003">
    <property type="protein sequence ID" value="CAG9168947.1"/>
    <property type="molecule type" value="Genomic_DNA"/>
</dbReference>
<dbReference type="Proteomes" id="UP000706525">
    <property type="component" value="Unassembled WGS sequence"/>
</dbReference>
<gene>
    <name evidence="1" type="ORF">LMG32289_01535</name>
</gene>
<reference evidence="1 2" key="1">
    <citation type="submission" date="2021-08" db="EMBL/GenBank/DDBJ databases">
        <authorList>
            <person name="Peeters C."/>
        </authorList>
    </citation>
    <scope>NUCLEOTIDE SEQUENCE [LARGE SCALE GENOMIC DNA]</scope>
    <source>
        <strain evidence="1 2">LMG 32289</strain>
    </source>
</reference>
<proteinExistence type="predicted"/>
<comment type="caution">
    <text evidence="1">The sequence shown here is derived from an EMBL/GenBank/DDBJ whole genome shotgun (WGS) entry which is preliminary data.</text>
</comment>
<keyword evidence="2" id="KW-1185">Reference proteome</keyword>
<protein>
    <submittedName>
        <fullName evidence="1">Uncharacterized protein</fullName>
    </submittedName>
</protein>
<evidence type="ECO:0000313" key="1">
    <source>
        <dbReference type="EMBL" id="CAG9168947.1"/>
    </source>
</evidence>
<evidence type="ECO:0000313" key="2">
    <source>
        <dbReference type="Proteomes" id="UP000706525"/>
    </source>
</evidence>
<organism evidence="1 2">
    <name type="scientific">Cupriavidus pampae</name>
    <dbReference type="NCBI Taxonomy" id="659251"/>
    <lineage>
        <taxon>Bacteria</taxon>
        <taxon>Pseudomonadati</taxon>
        <taxon>Pseudomonadota</taxon>
        <taxon>Betaproteobacteria</taxon>
        <taxon>Burkholderiales</taxon>
        <taxon>Burkholderiaceae</taxon>
        <taxon>Cupriavidus</taxon>
    </lineage>
</organism>